<dbReference type="OrthoDB" id="1109245at2759"/>
<evidence type="ECO:0000256" key="1">
    <source>
        <dbReference type="ARBA" id="ARBA00023242"/>
    </source>
</evidence>
<evidence type="ECO:0000259" key="3">
    <source>
        <dbReference type="PROSITE" id="PS50090"/>
    </source>
</evidence>
<gene>
    <name evidence="5" type="ORF">A9Z42_0029130</name>
</gene>
<dbReference type="PANTHER" id="PTHR46734:SF1">
    <property type="entry name" value="TELOMERIC REPEAT-BINDING FACTOR 1"/>
    <property type="match status" value="1"/>
</dbReference>
<feature type="compositionally biased region" description="Polar residues" evidence="2">
    <location>
        <begin position="639"/>
        <end position="650"/>
    </location>
</feature>
<dbReference type="Gene3D" id="1.10.10.60">
    <property type="entry name" value="Homeodomain-like"/>
    <property type="match status" value="2"/>
</dbReference>
<name>A0A2H2Z2L8_TRIPA</name>
<evidence type="ECO:0000313" key="6">
    <source>
        <dbReference type="Proteomes" id="UP000219286"/>
    </source>
</evidence>
<feature type="domain" description="HTH myb-type" evidence="4">
    <location>
        <begin position="374"/>
        <end position="433"/>
    </location>
</feature>
<feature type="region of interest" description="Disordered" evidence="2">
    <location>
        <begin position="184"/>
        <end position="209"/>
    </location>
</feature>
<organism evidence="5 6">
    <name type="scientific">Trichoderma parareesei</name>
    <name type="common">Filamentous fungus</name>
    <dbReference type="NCBI Taxonomy" id="858221"/>
    <lineage>
        <taxon>Eukaryota</taxon>
        <taxon>Fungi</taxon>
        <taxon>Dikarya</taxon>
        <taxon>Ascomycota</taxon>
        <taxon>Pezizomycotina</taxon>
        <taxon>Sordariomycetes</taxon>
        <taxon>Hypocreomycetidae</taxon>
        <taxon>Hypocreales</taxon>
        <taxon>Hypocreaceae</taxon>
        <taxon>Trichoderma</taxon>
    </lineage>
</organism>
<feature type="domain" description="Myb-like" evidence="3">
    <location>
        <begin position="374"/>
        <end position="427"/>
    </location>
</feature>
<evidence type="ECO:0000259" key="4">
    <source>
        <dbReference type="PROSITE" id="PS51294"/>
    </source>
</evidence>
<dbReference type="CDD" id="cd11660">
    <property type="entry name" value="SANT_TRF"/>
    <property type="match status" value="1"/>
</dbReference>
<accession>A0A2H2Z2L8</accession>
<dbReference type="PROSITE" id="PS50090">
    <property type="entry name" value="MYB_LIKE"/>
    <property type="match status" value="1"/>
</dbReference>
<dbReference type="EMBL" id="LFMI01000330">
    <property type="protein sequence ID" value="OTA02547.1"/>
    <property type="molecule type" value="Genomic_DNA"/>
</dbReference>
<dbReference type="Pfam" id="PF00249">
    <property type="entry name" value="Myb_DNA-binding"/>
    <property type="match status" value="1"/>
</dbReference>
<feature type="region of interest" description="Disordered" evidence="2">
    <location>
        <begin position="346"/>
        <end position="386"/>
    </location>
</feature>
<reference evidence="5 6" key="1">
    <citation type="journal article" date="2015" name="Genome Announc.">
        <title>Genome sequence and annotation of Trichoderma parareesei, the ancestor of the cellulase producer Trichoderma reesei.</title>
        <authorList>
            <person name="Yang D."/>
            <person name="Pomraning K."/>
            <person name="Kopchinskiy A."/>
            <person name="Karimi Aghcheh R."/>
            <person name="Atanasova L."/>
            <person name="Chenthamara K."/>
            <person name="Baker S.E."/>
            <person name="Zhang R."/>
            <person name="Shen Q."/>
            <person name="Freitag M."/>
            <person name="Kubicek C.P."/>
            <person name="Druzhinina I.S."/>
        </authorList>
    </citation>
    <scope>NUCLEOTIDE SEQUENCE [LARGE SCALE GENOMIC DNA]</scope>
    <source>
        <strain evidence="5 6">CBS 125925</strain>
    </source>
</reference>
<protein>
    <submittedName>
        <fullName evidence="5">Myb-DNA binding domain protein</fullName>
    </submittedName>
</protein>
<comment type="caution">
    <text evidence="5">The sequence shown here is derived from an EMBL/GenBank/DDBJ whole genome shotgun (WGS) entry which is preliminary data.</text>
</comment>
<dbReference type="AlphaFoldDB" id="A0A2H2Z2L8"/>
<evidence type="ECO:0000313" key="5">
    <source>
        <dbReference type="EMBL" id="OTA02547.1"/>
    </source>
</evidence>
<dbReference type="InterPro" id="IPR001005">
    <property type="entry name" value="SANT/Myb"/>
</dbReference>
<proteinExistence type="predicted"/>
<feature type="region of interest" description="Disordered" evidence="2">
    <location>
        <begin position="119"/>
        <end position="144"/>
    </location>
</feature>
<dbReference type="InterPro" id="IPR017930">
    <property type="entry name" value="Myb_dom"/>
</dbReference>
<sequence>MATIEPRLIHLLNEPTTPETPNTEVINTEVINTEGLNTEGLNTESITTEGLNTESITTEGINPEVLHTEAPNAEVPVQPSLPSLPALQLLPLSGNRDGPLPPLHLEGLRADRFFGSAGRNAALPGPSGGASGAPPASPFIGDQTTAFGDFRRETDYSREGKYAGSAALYPLKLLLSEVTMPPMPTPPAPSFTSILNEGPDFQDDAPSSSFSSLSASTSISAAIPTSAPIASSSAPSSFTTAASASSALSFPSSSFAAASSTTAVAAASNVASGSGATPSNKRPAIHIKDDFMQLPQPSKKPKAHQAPLMPPIINGLLEPPPNVALFPPIESSAFDDTDAGQSKLLHELSYSPPGPRLSPEPGQPVAKPRATRKRSSKPRRKWTEEETNHLLRGVDRHGVGKWTSILDDPDFHFNSRSAGDLKDRFRTCCPEEMRVTDVNQHQSLARRRQLRDQFRQLTSPQKTLETATTEGGTFLDKDSAACTPCGTDEPPAKKSRAHRMKVSDLAGLGIKGPFKRARRRERTAFSSRDDQEILQGLEAYGPSWSKIQRDKRFHLGNRQPTDLRDRVRNKYPYIYQRIEKGVFQPKDVSTTNILEPMVNTNIGHSFKIRTAAAAPSLTLTANSSTNRAATQEELPKWLFQTSGPPEQAQQALREPDEPTPSASGGEMDIARLLLDDGQAAPSPS</sequence>
<dbReference type="InterPro" id="IPR052450">
    <property type="entry name" value="TRBD-Containing_Protein"/>
</dbReference>
<dbReference type="InterPro" id="IPR009057">
    <property type="entry name" value="Homeodomain-like_sf"/>
</dbReference>
<feature type="compositionally biased region" description="Pro residues" evidence="2">
    <location>
        <begin position="352"/>
        <end position="362"/>
    </location>
</feature>
<evidence type="ECO:0000256" key="2">
    <source>
        <dbReference type="SAM" id="MobiDB-lite"/>
    </source>
</evidence>
<keyword evidence="1" id="KW-0539">Nucleus</keyword>
<feature type="compositionally biased region" description="Basic residues" evidence="2">
    <location>
        <begin position="369"/>
        <end position="380"/>
    </location>
</feature>
<dbReference type="PROSITE" id="PS51294">
    <property type="entry name" value="HTH_MYB"/>
    <property type="match status" value="1"/>
</dbReference>
<dbReference type="SMART" id="SM00717">
    <property type="entry name" value="SANT"/>
    <property type="match status" value="2"/>
</dbReference>
<dbReference type="PANTHER" id="PTHR46734">
    <property type="entry name" value="TELOMERIC REPEAT-BINDING FACTOR 1 TERF1"/>
    <property type="match status" value="1"/>
</dbReference>
<keyword evidence="6" id="KW-1185">Reference proteome</keyword>
<feature type="region of interest" description="Disordered" evidence="2">
    <location>
        <begin position="639"/>
        <end position="684"/>
    </location>
</feature>
<dbReference type="SUPFAM" id="SSF46689">
    <property type="entry name" value="Homeodomain-like"/>
    <property type="match status" value="2"/>
</dbReference>
<dbReference type="Proteomes" id="UP000219286">
    <property type="component" value="Unassembled WGS sequence"/>
</dbReference>